<name>A0A0D0CD89_9AGAM</name>
<dbReference type="InParanoid" id="A0A0D0CD89"/>
<dbReference type="HOGENOM" id="CLU_066687_0_0_1"/>
<organism evidence="2 3">
    <name type="scientific">Paxillus rubicundulus Ve08.2h10</name>
    <dbReference type="NCBI Taxonomy" id="930991"/>
    <lineage>
        <taxon>Eukaryota</taxon>
        <taxon>Fungi</taxon>
        <taxon>Dikarya</taxon>
        <taxon>Basidiomycota</taxon>
        <taxon>Agaricomycotina</taxon>
        <taxon>Agaricomycetes</taxon>
        <taxon>Agaricomycetidae</taxon>
        <taxon>Boletales</taxon>
        <taxon>Paxilineae</taxon>
        <taxon>Paxillaceae</taxon>
        <taxon>Paxillus</taxon>
    </lineage>
</organism>
<feature type="compositionally biased region" description="Basic and acidic residues" evidence="1">
    <location>
        <begin position="221"/>
        <end position="238"/>
    </location>
</feature>
<evidence type="ECO:0000256" key="1">
    <source>
        <dbReference type="SAM" id="MobiDB-lite"/>
    </source>
</evidence>
<protein>
    <submittedName>
        <fullName evidence="2">Uncharacterized protein</fullName>
    </submittedName>
</protein>
<gene>
    <name evidence="2" type="ORF">PAXRUDRAFT_20792</name>
</gene>
<evidence type="ECO:0000313" key="2">
    <source>
        <dbReference type="EMBL" id="KIK73488.1"/>
    </source>
</evidence>
<keyword evidence="3" id="KW-1185">Reference proteome</keyword>
<reference evidence="2 3" key="1">
    <citation type="submission" date="2014-04" db="EMBL/GenBank/DDBJ databases">
        <authorList>
            <consortium name="DOE Joint Genome Institute"/>
            <person name="Kuo A."/>
            <person name="Kohler A."/>
            <person name="Jargeat P."/>
            <person name="Nagy L.G."/>
            <person name="Floudas D."/>
            <person name="Copeland A."/>
            <person name="Barry K.W."/>
            <person name="Cichocki N."/>
            <person name="Veneault-Fourrey C."/>
            <person name="LaButti K."/>
            <person name="Lindquist E.A."/>
            <person name="Lipzen A."/>
            <person name="Lundell T."/>
            <person name="Morin E."/>
            <person name="Murat C."/>
            <person name="Sun H."/>
            <person name="Tunlid A."/>
            <person name="Henrissat B."/>
            <person name="Grigoriev I.V."/>
            <person name="Hibbett D.S."/>
            <person name="Martin F."/>
            <person name="Nordberg H.P."/>
            <person name="Cantor M.N."/>
            <person name="Hua S.X."/>
        </authorList>
    </citation>
    <scope>NUCLEOTIDE SEQUENCE [LARGE SCALE GENOMIC DNA]</scope>
    <source>
        <strain evidence="2 3">Ve08.2h10</strain>
    </source>
</reference>
<accession>A0A0D0CD89</accession>
<feature type="region of interest" description="Disordered" evidence="1">
    <location>
        <begin position="214"/>
        <end position="243"/>
    </location>
</feature>
<dbReference type="Proteomes" id="UP000054538">
    <property type="component" value="Unassembled WGS sequence"/>
</dbReference>
<reference evidence="3" key="2">
    <citation type="submission" date="2015-01" db="EMBL/GenBank/DDBJ databases">
        <title>Evolutionary Origins and Diversification of the Mycorrhizal Mutualists.</title>
        <authorList>
            <consortium name="DOE Joint Genome Institute"/>
            <consortium name="Mycorrhizal Genomics Consortium"/>
            <person name="Kohler A."/>
            <person name="Kuo A."/>
            <person name="Nagy L.G."/>
            <person name="Floudas D."/>
            <person name="Copeland A."/>
            <person name="Barry K.W."/>
            <person name="Cichocki N."/>
            <person name="Veneault-Fourrey C."/>
            <person name="LaButti K."/>
            <person name="Lindquist E.A."/>
            <person name="Lipzen A."/>
            <person name="Lundell T."/>
            <person name="Morin E."/>
            <person name="Murat C."/>
            <person name="Riley R."/>
            <person name="Ohm R."/>
            <person name="Sun H."/>
            <person name="Tunlid A."/>
            <person name="Henrissat B."/>
            <person name="Grigoriev I.V."/>
            <person name="Hibbett D.S."/>
            <person name="Martin F."/>
        </authorList>
    </citation>
    <scope>NUCLEOTIDE SEQUENCE [LARGE SCALE GENOMIC DNA]</scope>
    <source>
        <strain evidence="3">Ve08.2h10</strain>
    </source>
</reference>
<proteinExistence type="predicted"/>
<feature type="compositionally biased region" description="Acidic residues" evidence="1">
    <location>
        <begin position="136"/>
        <end position="157"/>
    </location>
</feature>
<dbReference type="AlphaFoldDB" id="A0A0D0CD89"/>
<sequence>MDSEWALKLRADLPGGGAERRAEVEAKVHTEEVTWVQSLVLGPSKGKQPKAAASRAVEVAEQAGGLAPCYGCSGAGVLCEMKTAGGSKARLCDCCRQLKHKCEWPGDMQQTRWRKQEELVSLWARKKKAQMQSPVVDEDDDDEYEEEVEDKEVEEERDALGTLTEVLAAVVMEMQDMAVDRRHVAAESHAQTEWMLGILEEIQGCLDLEFAPEEPEVGSEEGFKEGEVAEAAEEREGLKGQSEQEVEVDKHVNNFCFFLLYNVVWSLASKLKNRHILLGLNV</sequence>
<evidence type="ECO:0000313" key="3">
    <source>
        <dbReference type="Proteomes" id="UP000054538"/>
    </source>
</evidence>
<dbReference type="STRING" id="930991.A0A0D0CD89"/>
<feature type="region of interest" description="Disordered" evidence="1">
    <location>
        <begin position="131"/>
        <end position="158"/>
    </location>
</feature>
<dbReference type="EMBL" id="KN829692">
    <property type="protein sequence ID" value="KIK73488.1"/>
    <property type="molecule type" value="Genomic_DNA"/>
</dbReference>